<reference evidence="1" key="1">
    <citation type="submission" date="2014-09" db="EMBL/GenBank/DDBJ databases">
        <authorList>
            <person name="Magalhaes I.L.F."/>
            <person name="Oliveira U."/>
            <person name="Santos F.R."/>
            <person name="Vidigal T.H.D.A."/>
            <person name="Brescovit A.D."/>
            <person name="Santos A.J."/>
        </authorList>
    </citation>
    <scope>NUCLEOTIDE SEQUENCE</scope>
    <source>
        <tissue evidence="1">Shoot tissue taken approximately 20 cm above the soil surface</tissue>
    </source>
</reference>
<name>A0A0A9AXF0_ARUDO</name>
<evidence type="ECO:0000313" key="1">
    <source>
        <dbReference type="EMBL" id="JAD51757.1"/>
    </source>
</evidence>
<accession>A0A0A9AXF0</accession>
<protein>
    <submittedName>
        <fullName evidence="1">Uncharacterized protein</fullName>
    </submittedName>
</protein>
<reference evidence="1" key="2">
    <citation type="journal article" date="2015" name="Data Brief">
        <title>Shoot transcriptome of the giant reed, Arundo donax.</title>
        <authorList>
            <person name="Barrero R.A."/>
            <person name="Guerrero F.D."/>
            <person name="Moolhuijzen P."/>
            <person name="Goolsby J.A."/>
            <person name="Tidwell J."/>
            <person name="Bellgard S.E."/>
            <person name="Bellgard M.I."/>
        </authorList>
    </citation>
    <scope>NUCLEOTIDE SEQUENCE</scope>
    <source>
        <tissue evidence="1">Shoot tissue taken approximately 20 cm above the soil surface</tissue>
    </source>
</reference>
<proteinExistence type="predicted"/>
<dbReference type="EMBL" id="GBRH01246138">
    <property type="protein sequence ID" value="JAD51757.1"/>
    <property type="molecule type" value="Transcribed_RNA"/>
</dbReference>
<dbReference type="AlphaFoldDB" id="A0A0A9AXF0"/>
<organism evidence="1">
    <name type="scientific">Arundo donax</name>
    <name type="common">Giant reed</name>
    <name type="synonym">Donax arundinaceus</name>
    <dbReference type="NCBI Taxonomy" id="35708"/>
    <lineage>
        <taxon>Eukaryota</taxon>
        <taxon>Viridiplantae</taxon>
        <taxon>Streptophyta</taxon>
        <taxon>Embryophyta</taxon>
        <taxon>Tracheophyta</taxon>
        <taxon>Spermatophyta</taxon>
        <taxon>Magnoliopsida</taxon>
        <taxon>Liliopsida</taxon>
        <taxon>Poales</taxon>
        <taxon>Poaceae</taxon>
        <taxon>PACMAD clade</taxon>
        <taxon>Arundinoideae</taxon>
        <taxon>Arundineae</taxon>
        <taxon>Arundo</taxon>
    </lineage>
</organism>
<sequence>MTGRGTMDVGAVPSNFLRKMTWKTL</sequence>